<feature type="region of interest" description="Disordered" evidence="2">
    <location>
        <begin position="392"/>
        <end position="415"/>
    </location>
</feature>
<name>A0AAD9GIX7_9STRA</name>
<reference evidence="3" key="1">
    <citation type="submission" date="2023-08" db="EMBL/GenBank/DDBJ databases">
        <title>Reference Genome Resource for the Citrus Pathogen Phytophthora citrophthora.</title>
        <authorList>
            <person name="Moller H."/>
            <person name="Coetzee B."/>
            <person name="Rose L.J."/>
            <person name="Van Niekerk J.M."/>
        </authorList>
    </citation>
    <scope>NUCLEOTIDE SEQUENCE</scope>
    <source>
        <strain evidence="3">STE-U-9442</strain>
    </source>
</reference>
<evidence type="ECO:0000256" key="2">
    <source>
        <dbReference type="SAM" id="MobiDB-lite"/>
    </source>
</evidence>
<evidence type="ECO:0000313" key="3">
    <source>
        <dbReference type="EMBL" id="KAK1939163.1"/>
    </source>
</evidence>
<feature type="region of interest" description="Disordered" evidence="2">
    <location>
        <begin position="242"/>
        <end position="288"/>
    </location>
</feature>
<keyword evidence="1" id="KW-0175">Coiled coil</keyword>
<evidence type="ECO:0000313" key="4">
    <source>
        <dbReference type="Proteomes" id="UP001259832"/>
    </source>
</evidence>
<evidence type="ECO:0000256" key="1">
    <source>
        <dbReference type="SAM" id="Coils"/>
    </source>
</evidence>
<comment type="caution">
    <text evidence="3">The sequence shown here is derived from an EMBL/GenBank/DDBJ whole genome shotgun (WGS) entry which is preliminary data.</text>
</comment>
<gene>
    <name evidence="3" type="ORF">P3T76_008547</name>
</gene>
<feature type="compositionally biased region" description="Polar residues" evidence="2">
    <location>
        <begin position="69"/>
        <end position="105"/>
    </location>
</feature>
<sequence length="500" mass="56374">MTDRRRKHKIASTIANDSVKDLNAVGPVDVRRQSDWTKHESEMLQESWMTKVSLAMSSRIFLGGKKLSGSRSTQVIPMGSSENSQTSLGRTPLSSSELSDASITSHKSHHDMLHAASENTLGNSSPVTTFRSGLTATCAFAPDDSDGSVSEVEDEDKCCWSSHLPTPRQNTRQCSSPAVQKVRPGYENDEGGEDEGRIAGSRVANFTAILTGVLHSYNDNDAEVSEQSAAPILKGFFSKPVSVSKETRQHEQKQRREDTYRESKQRQDKFREQTERDQEANEVASRKQKVERLRRLTHQRRLELLRGAACARKDLLERVQEDVDMYQAERKKWENDFKDEIQVLCAAFRKARATDENRPMTVAGLALPESLSHLERDASNFEKRVKTAQPALSSMNLHSQATERPSSSGVAPSRDQSPFPFFESCKVLAVQDSQNVFELFGHDDQPTDLFLFKNSSVLGEQKRLNHDINQLLSEREQLLQRIAAIEHIIHIQQQQQQNQQ</sequence>
<proteinExistence type="predicted"/>
<keyword evidence="4" id="KW-1185">Reference proteome</keyword>
<organism evidence="3 4">
    <name type="scientific">Phytophthora citrophthora</name>
    <dbReference type="NCBI Taxonomy" id="4793"/>
    <lineage>
        <taxon>Eukaryota</taxon>
        <taxon>Sar</taxon>
        <taxon>Stramenopiles</taxon>
        <taxon>Oomycota</taxon>
        <taxon>Peronosporomycetes</taxon>
        <taxon>Peronosporales</taxon>
        <taxon>Peronosporaceae</taxon>
        <taxon>Phytophthora</taxon>
    </lineage>
</organism>
<protein>
    <submittedName>
        <fullName evidence="3">Uncharacterized protein</fullName>
    </submittedName>
</protein>
<feature type="region of interest" description="Disordered" evidence="2">
    <location>
        <begin position="167"/>
        <end position="198"/>
    </location>
</feature>
<dbReference type="EMBL" id="JASMQC010000016">
    <property type="protein sequence ID" value="KAK1939163.1"/>
    <property type="molecule type" value="Genomic_DNA"/>
</dbReference>
<dbReference type="Proteomes" id="UP001259832">
    <property type="component" value="Unassembled WGS sequence"/>
</dbReference>
<accession>A0AAD9GIX7</accession>
<dbReference type="AlphaFoldDB" id="A0AAD9GIX7"/>
<feature type="compositionally biased region" description="Basic and acidic residues" evidence="2">
    <location>
        <begin position="245"/>
        <end position="288"/>
    </location>
</feature>
<feature type="compositionally biased region" description="Polar residues" evidence="2">
    <location>
        <begin position="167"/>
        <end position="178"/>
    </location>
</feature>
<feature type="coiled-coil region" evidence="1">
    <location>
        <begin position="461"/>
        <end position="488"/>
    </location>
</feature>
<feature type="region of interest" description="Disordered" evidence="2">
    <location>
        <begin position="69"/>
        <end position="111"/>
    </location>
</feature>